<evidence type="ECO:0000256" key="4">
    <source>
        <dbReference type="ARBA" id="ARBA00022989"/>
    </source>
</evidence>
<name>A0AAE0FNV6_9CHLO</name>
<feature type="compositionally biased region" description="Basic and acidic residues" evidence="7">
    <location>
        <begin position="1956"/>
        <end position="1971"/>
    </location>
</feature>
<feature type="region of interest" description="Disordered" evidence="7">
    <location>
        <begin position="723"/>
        <end position="750"/>
    </location>
</feature>
<accession>A0AAE0FNV6</accession>
<proteinExistence type="predicted"/>
<feature type="compositionally biased region" description="Polar residues" evidence="7">
    <location>
        <begin position="2178"/>
        <end position="2189"/>
    </location>
</feature>
<feature type="compositionally biased region" description="Basic and acidic residues" evidence="7">
    <location>
        <begin position="1875"/>
        <end position="1891"/>
    </location>
</feature>
<evidence type="ECO:0000313" key="10">
    <source>
        <dbReference type="Proteomes" id="UP001190700"/>
    </source>
</evidence>
<feature type="compositionally biased region" description="Basic and acidic residues" evidence="7">
    <location>
        <begin position="2049"/>
        <end position="2067"/>
    </location>
</feature>
<feature type="compositionally biased region" description="Basic and acidic residues" evidence="7">
    <location>
        <begin position="2025"/>
        <end position="2041"/>
    </location>
</feature>
<keyword evidence="4" id="KW-1133">Transmembrane helix</keyword>
<gene>
    <name evidence="9" type="ORF">CYMTET_28237</name>
</gene>
<feature type="domain" description="EGF-like" evidence="8">
    <location>
        <begin position="201"/>
        <end position="250"/>
    </location>
</feature>
<keyword evidence="3" id="KW-0677">Repeat</keyword>
<feature type="region of interest" description="Disordered" evidence="7">
    <location>
        <begin position="2160"/>
        <end position="2200"/>
    </location>
</feature>
<feature type="domain" description="EGF-like" evidence="8">
    <location>
        <begin position="49"/>
        <end position="88"/>
    </location>
</feature>
<dbReference type="Pfam" id="PF02010">
    <property type="entry name" value="REJ"/>
    <property type="match status" value="1"/>
</dbReference>
<feature type="compositionally biased region" description="Polar residues" evidence="7">
    <location>
        <begin position="1821"/>
        <end position="1833"/>
    </location>
</feature>
<evidence type="ECO:0000256" key="1">
    <source>
        <dbReference type="ARBA" id="ARBA00004370"/>
    </source>
</evidence>
<evidence type="ECO:0000256" key="6">
    <source>
        <dbReference type="SAM" id="Coils"/>
    </source>
</evidence>
<evidence type="ECO:0000313" key="9">
    <source>
        <dbReference type="EMBL" id="KAK3262935.1"/>
    </source>
</evidence>
<comment type="caution">
    <text evidence="9">The sequence shown here is derived from an EMBL/GenBank/DDBJ whole genome shotgun (WGS) entry which is preliminary data.</text>
</comment>
<dbReference type="InterPro" id="IPR002859">
    <property type="entry name" value="PKD/REJ-like"/>
</dbReference>
<feature type="region of interest" description="Disordered" evidence="7">
    <location>
        <begin position="1820"/>
        <end position="1847"/>
    </location>
</feature>
<organism evidence="9 10">
    <name type="scientific">Cymbomonas tetramitiformis</name>
    <dbReference type="NCBI Taxonomy" id="36881"/>
    <lineage>
        <taxon>Eukaryota</taxon>
        <taxon>Viridiplantae</taxon>
        <taxon>Chlorophyta</taxon>
        <taxon>Pyramimonadophyceae</taxon>
        <taxon>Pyramimonadales</taxon>
        <taxon>Pyramimonadaceae</taxon>
        <taxon>Cymbomonas</taxon>
    </lineage>
</organism>
<feature type="domain" description="EGF-like" evidence="8">
    <location>
        <begin position="149"/>
        <end position="197"/>
    </location>
</feature>
<feature type="region of interest" description="Disordered" evidence="7">
    <location>
        <begin position="1553"/>
        <end position="1596"/>
    </location>
</feature>
<feature type="region of interest" description="Disordered" evidence="7">
    <location>
        <begin position="1946"/>
        <end position="1971"/>
    </location>
</feature>
<feature type="region of interest" description="Disordered" evidence="7">
    <location>
        <begin position="1998"/>
        <end position="2067"/>
    </location>
</feature>
<evidence type="ECO:0000256" key="2">
    <source>
        <dbReference type="ARBA" id="ARBA00022692"/>
    </source>
</evidence>
<keyword evidence="10" id="KW-1185">Reference proteome</keyword>
<feature type="region of interest" description="Disordered" evidence="7">
    <location>
        <begin position="2217"/>
        <end position="2236"/>
    </location>
</feature>
<evidence type="ECO:0000256" key="3">
    <source>
        <dbReference type="ARBA" id="ARBA00022737"/>
    </source>
</evidence>
<feature type="coiled-coil region" evidence="6">
    <location>
        <begin position="2289"/>
        <end position="2316"/>
    </location>
</feature>
<feature type="region of interest" description="Disordered" evidence="7">
    <location>
        <begin position="1862"/>
        <end position="1891"/>
    </location>
</feature>
<feature type="compositionally biased region" description="Basic and acidic residues" evidence="7">
    <location>
        <begin position="1580"/>
        <end position="1596"/>
    </location>
</feature>
<dbReference type="GO" id="GO:0005261">
    <property type="term" value="F:monoatomic cation channel activity"/>
    <property type="evidence" value="ECO:0007669"/>
    <property type="project" value="TreeGrafter"/>
</dbReference>
<feature type="region of interest" description="Disordered" evidence="7">
    <location>
        <begin position="2094"/>
        <end position="2145"/>
    </location>
</feature>
<dbReference type="EMBL" id="LGRX02015857">
    <property type="protein sequence ID" value="KAK3262935.1"/>
    <property type="molecule type" value="Genomic_DNA"/>
</dbReference>
<sequence>MVISEVGCIFGEVACTNDPSAPSGKVCGSCPPGYMDMYIDGTQCVDENGCVLEPCFPGAACTDLRAPAVGRLCGACPPGFEGDGAECTDVDECSADAEPAFGGCFREGNVVTACTNVERSQLAPFGRLCGACPEGYKGSGETRCELISTCAVNNGGCWRGSGEHEGLASTCVDRTGVGAECGECPEGFEGTGETGCLDVDGCAGDPCFPGVRCTDVKAPGTGNLCEYVGPVATVPWACPEGYRGDGVQCILCAVKVQIVDSTVQDGLEKRAGWYKGQHTQVVGQLDGLDHPNCTNQEGSAFAWAGTASDESVLTLTEEGNKAHTLKLGIPKRDLTVGLNYQLALTAYLRGNPVVSSSAALTFFVQSQPLRVVIRGGAAETGSDNELVLSAAESLDPDGDPQPIAFRWACARADGSDVCRQRDGATALPSLLTNETIRFTLEGAFGGLAYNFTLAGRKGQRVSTASTTLRIFSGMPPVVSITPLVDKVNPTDKLTLRGLVSSDDTATMTMEWTSVDLPVMDASTLMSSRVLEDLVIRPNVLAAGGVYRFQLAASDRIGYGSASLSVLVNAAPSGGSIQVDPGEGVELQTRFAILSLGWADEDVPLWYQQSFMVEEGGVDAAVNTWTALVADFGTLPSPFRIFTEMPAAGREEFHNQVRVRVAVMDSLGAVATAETNITVRPAAVTDTAALLRAAEDASRNGNVDASLRFVVGLGGALNEAAAEAEQQPANATHVPRRRRLASSAAEEEEEQQALQQREALLGLVEQAQGSLFTSTGSTVSLAQAVEITVRAPCQLSNETQERALGLTEALVGGTMSDDGEAAMTTGAAESVAEALGSLNEAGLVGRCAPPSHNTTEAAADEQRGAANRTAQCGSVMGDVAAALLRSAVAGEDPQLVTGGGFALATQRCRSDLEDSCLYTAPLAVPSETADGPASSASFPPALASSLASASSAAGGVPAAALRRLLAAAPFSSNCSNCTALLTRETVDARVIALPTSAHFPAAVSNSTSNSTEEGSIAVAEEVEAELQQAEAAAAAGNEFDASGTTQVLLLRQSDGSELTVQDLEEAVVIDVALSTAYQVGAVRAFERESGVPWEGRVECRFWDDAGQTYSSGGCAALPNPAPADAQLYWRSQRVPDHELMDMMWGVGNRALTDGCEEVWGAAIMVYNGTDAGYRKYGNATSWQGAGGSGPVLPAGWEPKGCVLTDVNNTLECWWDWTRQLFEGAGCVIAPVQSCLCGHLTDFLASHQTAIPRAEPPKVKQAGAEQLTSITLRDVLDSVVLLLVAGCLMAGAVYLAVISAWRHNAERQQILEQLVAQRGTGRFGFDEVKGMWTWSIFEEELERGVAQMSQRRRREARKKADAELSMSAFKLFGSGLDPAARDGAGSLKRIARSAMSSGLAGTRERELQHWKNQNFEKLTASLQMISTGVRMPEELSGLRLDPTVEMAACGVGTPVGLPTQEVRMLESLVMAPRSFGELADGLKGVEEGEGEASGSGVVRAEHASCQLSNLAISDAQEFREMVTAQELECEDSEPLDMGWDTAAVKPLLPLSMMLVSSSDSPPGSRPTSAATRRAGSSASPKSGERGADAELLKETRQDTVWRTPAMHAALQRIEREAVRLPVWNPRRWTRIARRLSAGLLAPRSTSAYIIGDSAEQEEGDEQGALGLGLRPASWMSRKGLRGSSGKKASPAGAPRTPRSPNDTSPMHHGLLMTPIASLDASLLAPSVASAFDVEASLSRPCETSVPLQYFSQVNAALFPNSPRRPECRERCLSEEGEVFERVPVMEGLEDAAPGSARSAATQRNAATPATLRDLHAELAPAVTTDSGSASRCQSVGQGNAGGGATQGSHVAGGNLRIEAEIGGYHRVGGGGGKQRRYGSDTQRRSSRVHKEAESLSLIGDDRGASLGLVPHSQHVLDLQLPSAQHDAPAEPELEAVFSRAAQMTASQLGAQAGARVTSQERRDRAKAEKEEAARVREESALEELFSGIAQLGLSRTKVVGEGAVPPGEPEGHAGIAPSQTFPAMHQSPRDGGWRGRAKDDASQRCDSGAETPREAEELTTREAGHEESPEHPALLANVQAGCTQAQLGPREEWLEEQRGAGAPRQDLVDHSSGPTSSGSPSQCVQPAPASGGVSDPYTHTTSTPGPSAGSLASLFLCPDDAHSSEQLDAGDACARGGSSPPASDGQQGTTLSGSTSASRAGEASARGAFAAVTAVEHAAELEQAPPGSEGCSQGDRHPQQKLRQVMDELLPDLLRERREQMWASGPSLASAASTGAALHWIRSHSRRKTENRMLDETLRRVRNNLEVQQRERKSRRARPRSSVVVRMTSLSSGLSRIGSMLAGNPMEAGSSGSTLRKRAGRLKLAREVRERLVVKLRCFGVMHQVLTYAQDLNSTANLCTIMGFSQTALT</sequence>
<evidence type="ECO:0000259" key="8">
    <source>
        <dbReference type="SMART" id="SM00181"/>
    </source>
</evidence>
<reference evidence="9 10" key="1">
    <citation type="journal article" date="2015" name="Genome Biol. Evol.">
        <title>Comparative Genomics of a Bacterivorous Green Alga Reveals Evolutionary Causalities and Consequences of Phago-Mixotrophic Mode of Nutrition.</title>
        <authorList>
            <person name="Burns J.A."/>
            <person name="Paasch A."/>
            <person name="Narechania A."/>
            <person name="Kim E."/>
        </authorList>
    </citation>
    <scope>NUCLEOTIDE SEQUENCE [LARGE SCALE GENOMIC DNA]</scope>
    <source>
        <strain evidence="9 10">PLY_AMNH</strain>
    </source>
</reference>
<feature type="compositionally biased region" description="Low complexity" evidence="7">
    <location>
        <begin position="2190"/>
        <end position="2200"/>
    </location>
</feature>
<feature type="compositionally biased region" description="Low complexity" evidence="7">
    <location>
        <begin position="2109"/>
        <end position="2119"/>
    </location>
</feature>
<dbReference type="GO" id="GO:0006816">
    <property type="term" value="P:calcium ion transport"/>
    <property type="evidence" value="ECO:0007669"/>
    <property type="project" value="TreeGrafter"/>
</dbReference>
<feature type="compositionally biased region" description="Low complexity" evidence="7">
    <location>
        <begin position="1553"/>
        <end position="1578"/>
    </location>
</feature>
<comment type="subcellular location">
    <subcellularLocation>
        <location evidence="1">Membrane</location>
    </subcellularLocation>
</comment>
<dbReference type="Gene3D" id="2.10.25.10">
    <property type="entry name" value="Laminin"/>
    <property type="match status" value="2"/>
</dbReference>
<evidence type="ECO:0000256" key="5">
    <source>
        <dbReference type="ARBA" id="ARBA00023136"/>
    </source>
</evidence>
<feature type="region of interest" description="Disordered" evidence="7">
    <location>
        <begin position="1674"/>
        <end position="1706"/>
    </location>
</feature>
<feature type="non-terminal residue" evidence="9">
    <location>
        <position position="2408"/>
    </location>
</feature>
<dbReference type="SMART" id="SM00181">
    <property type="entry name" value="EGF"/>
    <property type="match status" value="4"/>
</dbReference>
<keyword evidence="6" id="KW-0175">Coiled coil</keyword>
<dbReference type="PANTHER" id="PTHR46730">
    <property type="entry name" value="POLYCYSTIN-1"/>
    <property type="match status" value="1"/>
</dbReference>
<feature type="domain" description="EGF-like" evidence="8">
    <location>
        <begin position="92"/>
        <end position="145"/>
    </location>
</feature>
<protein>
    <recommendedName>
        <fullName evidence="8">EGF-like domain-containing protein</fullName>
    </recommendedName>
</protein>
<dbReference type="GO" id="GO:0005886">
    <property type="term" value="C:plasma membrane"/>
    <property type="evidence" value="ECO:0007669"/>
    <property type="project" value="TreeGrafter"/>
</dbReference>
<keyword evidence="2" id="KW-0812">Transmembrane</keyword>
<dbReference type="Proteomes" id="UP001190700">
    <property type="component" value="Unassembled WGS sequence"/>
</dbReference>
<keyword evidence="5" id="KW-0472">Membrane</keyword>
<evidence type="ECO:0000256" key="7">
    <source>
        <dbReference type="SAM" id="MobiDB-lite"/>
    </source>
</evidence>
<dbReference type="InterPro" id="IPR000742">
    <property type="entry name" value="EGF"/>
</dbReference>
<dbReference type="PANTHER" id="PTHR46730:SF1">
    <property type="entry name" value="PLAT DOMAIN-CONTAINING PROTEIN"/>
    <property type="match status" value="1"/>
</dbReference>